<name>A0A7S4S1E9_9DINO</name>
<feature type="compositionally biased region" description="Low complexity" evidence="1">
    <location>
        <begin position="23"/>
        <end position="32"/>
    </location>
</feature>
<feature type="region of interest" description="Disordered" evidence="1">
    <location>
        <begin position="297"/>
        <end position="386"/>
    </location>
</feature>
<feature type="compositionally biased region" description="Polar residues" evidence="1">
    <location>
        <begin position="458"/>
        <end position="469"/>
    </location>
</feature>
<evidence type="ECO:0000256" key="1">
    <source>
        <dbReference type="SAM" id="MobiDB-lite"/>
    </source>
</evidence>
<feature type="region of interest" description="Disordered" evidence="1">
    <location>
        <begin position="167"/>
        <end position="225"/>
    </location>
</feature>
<feature type="compositionally biased region" description="Acidic residues" evidence="1">
    <location>
        <begin position="315"/>
        <end position="324"/>
    </location>
</feature>
<gene>
    <name evidence="2" type="ORF">AMON00008_LOCUS43548</name>
</gene>
<feature type="region of interest" description="Disordered" evidence="1">
    <location>
        <begin position="437"/>
        <end position="482"/>
    </location>
</feature>
<reference evidence="2" key="1">
    <citation type="submission" date="2021-01" db="EMBL/GenBank/DDBJ databases">
        <authorList>
            <person name="Corre E."/>
            <person name="Pelletier E."/>
            <person name="Niang G."/>
            <person name="Scheremetjew M."/>
            <person name="Finn R."/>
            <person name="Kale V."/>
            <person name="Holt S."/>
            <person name="Cochrane G."/>
            <person name="Meng A."/>
            <person name="Brown T."/>
            <person name="Cohen L."/>
        </authorList>
    </citation>
    <scope>NUCLEOTIDE SEQUENCE</scope>
    <source>
        <strain evidence="2">CCMP3105</strain>
    </source>
</reference>
<dbReference type="AlphaFoldDB" id="A0A7S4S1E9"/>
<feature type="compositionally biased region" description="Low complexity" evidence="1">
    <location>
        <begin position="40"/>
        <end position="66"/>
    </location>
</feature>
<dbReference type="EMBL" id="HBNR01061791">
    <property type="protein sequence ID" value="CAE4631402.1"/>
    <property type="molecule type" value="Transcribed_RNA"/>
</dbReference>
<feature type="compositionally biased region" description="Polar residues" evidence="1">
    <location>
        <begin position="167"/>
        <end position="176"/>
    </location>
</feature>
<feature type="compositionally biased region" description="Polar residues" evidence="1">
    <location>
        <begin position="367"/>
        <end position="384"/>
    </location>
</feature>
<feature type="compositionally biased region" description="Low complexity" evidence="1">
    <location>
        <begin position="570"/>
        <end position="590"/>
    </location>
</feature>
<accession>A0A7S4S1E9</accession>
<sequence>MTTCRRWSMSAAAPQRSSRRPTQRTTMTTCRRWSTSAAAPQRSSRQPTRRTTTTCRPWSTSAAAPRRSSRRPPRRMMTRCRRWSTSAAAPQLSSRRPFRRTTTRCRHWSTSAAVPQRSSLRPIQRTTTTCRPWNMLAAAPRCSCRRPRCRPRPRWLSWMDYVGMQPTQQAASQPTNAAKPPGAVHSDSEDSMPPLEYVGASSPERTGPAAAAPETAAAEDDDDDMPPLEYVAASGDASFLEGDTVVLKGLSGKAELNGQRGTVLPFLKRANGRLDVRLQGTGEKVSVKPVNLEKVSSSVPAVAQAQPPAAGAAGDDADDDDDMPPLEYVGVGSKPQPAAGPPAAAGDDGDASDDSMPPLDYAGTAAPASQEQPPTGGEPQTTFSVGDMVVLTGLRTTQLNGERARVIQELDAETSRVQVKLLGSGKKMLVKPINIQKAAAVSSDEEESGKRPAPGPPNTGTASADTTKNPEALLEQMRQAMQSTSVAPVLEALAHVEAAEGMEWGDLLPRKKQLLKKLRAKKRKLQPQEDESQAPPDTPERGGGAPDAASKSKATSDSSAHSEKDWVVLGKKGATTVAPAAAAPGRGLVRTPAGPKAAPPAQSTAGAAAPAAAAAGSPKPTQSLVRQWCEELQLPASLAEALEAEEVADPQELTGVPDEELSELAKHMKIGPKGRFMKAIRKMKALEQAELGSTCGSIA</sequence>
<proteinExistence type="predicted"/>
<evidence type="ECO:0000313" key="2">
    <source>
        <dbReference type="EMBL" id="CAE4631402.1"/>
    </source>
</evidence>
<feature type="region of interest" description="Disordered" evidence="1">
    <location>
        <begin position="518"/>
        <end position="619"/>
    </location>
</feature>
<feature type="compositionally biased region" description="Basic residues" evidence="1">
    <location>
        <begin position="67"/>
        <end position="82"/>
    </location>
</feature>
<feature type="compositionally biased region" description="Low complexity" evidence="1">
    <location>
        <begin position="299"/>
        <end position="314"/>
    </location>
</feature>
<feature type="compositionally biased region" description="Low complexity" evidence="1">
    <location>
        <begin position="599"/>
        <end position="619"/>
    </location>
</feature>
<organism evidence="2">
    <name type="scientific">Alexandrium monilatum</name>
    <dbReference type="NCBI Taxonomy" id="311494"/>
    <lineage>
        <taxon>Eukaryota</taxon>
        <taxon>Sar</taxon>
        <taxon>Alveolata</taxon>
        <taxon>Dinophyceae</taxon>
        <taxon>Gonyaulacales</taxon>
        <taxon>Pyrocystaceae</taxon>
        <taxon>Alexandrium</taxon>
    </lineage>
</organism>
<feature type="compositionally biased region" description="Low complexity" evidence="1">
    <location>
        <begin position="546"/>
        <end position="559"/>
    </location>
</feature>
<feature type="region of interest" description="Disordered" evidence="1">
    <location>
        <begin position="1"/>
        <end position="103"/>
    </location>
</feature>
<protein>
    <submittedName>
        <fullName evidence="2">Uncharacterized protein</fullName>
    </submittedName>
</protein>